<dbReference type="Gene3D" id="3.10.20.310">
    <property type="entry name" value="membrane protein fhac"/>
    <property type="match status" value="1"/>
</dbReference>
<feature type="transmembrane region" description="Helical" evidence="8">
    <location>
        <begin position="63"/>
        <end position="82"/>
    </location>
</feature>
<dbReference type="AlphaFoldDB" id="A0A9X7PF85"/>
<dbReference type="OrthoDB" id="9790760at2"/>
<comment type="caution">
    <text evidence="11">The sequence shown here is derived from an EMBL/GenBank/DDBJ whole genome shotgun (WGS) entry which is preliminary data.</text>
</comment>
<dbReference type="InterPro" id="IPR034746">
    <property type="entry name" value="POTRA"/>
</dbReference>
<comment type="similarity">
    <text evidence="8">Belongs to the FtsQ/DivIB family. FtsQ subfamily.</text>
</comment>
<evidence type="ECO:0000256" key="7">
    <source>
        <dbReference type="ARBA" id="ARBA00023306"/>
    </source>
</evidence>
<feature type="region of interest" description="Disordered" evidence="9">
    <location>
        <begin position="1"/>
        <end position="56"/>
    </location>
</feature>
<evidence type="ECO:0000256" key="1">
    <source>
        <dbReference type="ARBA" id="ARBA00004370"/>
    </source>
</evidence>
<dbReference type="PANTHER" id="PTHR37820:SF1">
    <property type="entry name" value="CELL DIVISION PROTEIN FTSQ"/>
    <property type="match status" value="1"/>
</dbReference>
<evidence type="ECO:0000256" key="4">
    <source>
        <dbReference type="ARBA" id="ARBA00022692"/>
    </source>
</evidence>
<dbReference type="InterPro" id="IPR050487">
    <property type="entry name" value="FtsQ_DivIB"/>
</dbReference>
<dbReference type="Pfam" id="PF08478">
    <property type="entry name" value="POTRA_1"/>
    <property type="match status" value="1"/>
</dbReference>
<evidence type="ECO:0000313" key="11">
    <source>
        <dbReference type="EMBL" id="PSJ25642.1"/>
    </source>
</evidence>
<comment type="function">
    <text evidence="8">Essential cell division protein.</text>
</comment>
<proteinExistence type="inferred from homology"/>
<evidence type="ECO:0000256" key="5">
    <source>
        <dbReference type="ARBA" id="ARBA00022989"/>
    </source>
</evidence>
<evidence type="ECO:0000256" key="2">
    <source>
        <dbReference type="ARBA" id="ARBA00022475"/>
    </source>
</evidence>
<dbReference type="GO" id="GO:0005886">
    <property type="term" value="C:plasma membrane"/>
    <property type="evidence" value="ECO:0007669"/>
    <property type="project" value="UniProtKB-SubCell"/>
</dbReference>
<evidence type="ECO:0000256" key="6">
    <source>
        <dbReference type="ARBA" id="ARBA00023136"/>
    </source>
</evidence>
<dbReference type="RefSeq" id="WP_106680699.1">
    <property type="nucleotide sequence ID" value="NZ_PXWG01000109.1"/>
</dbReference>
<dbReference type="GO" id="GO:0090529">
    <property type="term" value="P:cell septum assembly"/>
    <property type="evidence" value="ECO:0007669"/>
    <property type="project" value="InterPro"/>
</dbReference>
<dbReference type="InterPro" id="IPR026579">
    <property type="entry name" value="FtsQ"/>
</dbReference>
<gene>
    <name evidence="8" type="primary">ftsQ</name>
    <name evidence="11" type="ORF">B7P34_27015</name>
</gene>
<dbReference type="HAMAP" id="MF_00911">
    <property type="entry name" value="FtsQ_subfam"/>
    <property type="match status" value="1"/>
</dbReference>
<keyword evidence="12" id="KW-1185">Reference proteome</keyword>
<dbReference type="EMBL" id="PXWG01000109">
    <property type="protein sequence ID" value="PSJ25642.1"/>
    <property type="molecule type" value="Genomic_DNA"/>
</dbReference>
<sequence length="298" mass="31066">MAGPTTARRGGAKSKKSVRPGSGGRAAPSRPAGRPAGKPAGKSPGRGPRRPGLRSGLPRGRRLVLWAVAAVLAGGAAGWALYGSGWLRATRVEVSGTRVLTPDEVRAAADVKLGGPLVSVDTDAIEERLRAALPRIESVNVERSWPHAVGLKVVERQPKAIVQDTSDSAKRGKFIEIDGAGVRFATVDQAPGGVPRLTVEPSATAEASLRRFGPERLEREGVRVAEALPADVRADTRVIRVRSYDSITLELAGDRTVVWGSGERGEAKARALTALLKAARGADHFDVSAPSAPAASGS</sequence>
<reference evidence="11 12" key="1">
    <citation type="submission" date="2018-03" db="EMBL/GenBank/DDBJ databases">
        <title>Chitinolytic properties of Streptosporangium nondiastaticum TBG75A20.</title>
        <authorList>
            <person name="Gayathri V."/>
            <person name="Shiburaj S."/>
        </authorList>
    </citation>
    <scope>NUCLEOTIDE SEQUENCE [LARGE SCALE GENOMIC DNA]</scope>
    <source>
        <strain evidence="11 12">TBG75A20</strain>
    </source>
</reference>
<dbReference type="PANTHER" id="PTHR37820">
    <property type="entry name" value="CELL DIVISION PROTEIN DIVIB"/>
    <property type="match status" value="1"/>
</dbReference>
<keyword evidence="2 8" id="KW-1003">Cell membrane</keyword>
<evidence type="ECO:0000256" key="3">
    <source>
        <dbReference type="ARBA" id="ARBA00022618"/>
    </source>
</evidence>
<feature type="domain" description="POTRA" evidence="10">
    <location>
        <begin position="87"/>
        <end position="156"/>
    </location>
</feature>
<dbReference type="PROSITE" id="PS51779">
    <property type="entry name" value="POTRA"/>
    <property type="match status" value="1"/>
</dbReference>
<dbReference type="GO" id="GO:0043093">
    <property type="term" value="P:FtsZ-dependent cytokinesis"/>
    <property type="evidence" value="ECO:0007669"/>
    <property type="project" value="UniProtKB-UniRule"/>
</dbReference>
<keyword evidence="4 8" id="KW-0812">Transmembrane</keyword>
<comment type="subcellular location">
    <subcellularLocation>
        <location evidence="8">Cell membrane</location>
        <topology evidence="8">Single-pass type II membrane protein</topology>
    </subcellularLocation>
    <subcellularLocation>
        <location evidence="1">Membrane</location>
    </subcellularLocation>
    <text evidence="8">Localizes to the division septum.</text>
</comment>
<keyword evidence="5 8" id="KW-1133">Transmembrane helix</keyword>
<dbReference type="GO" id="GO:0032153">
    <property type="term" value="C:cell division site"/>
    <property type="evidence" value="ECO:0007669"/>
    <property type="project" value="UniProtKB-UniRule"/>
</dbReference>
<evidence type="ECO:0000256" key="9">
    <source>
        <dbReference type="SAM" id="MobiDB-lite"/>
    </source>
</evidence>
<organism evidence="11 12">
    <name type="scientific">Streptosporangium nondiastaticum</name>
    <dbReference type="NCBI Taxonomy" id="35764"/>
    <lineage>
        <taxon>Bacteria</taxon>
        <taxon>Bacillati</taxon>
        <taxon>Actinomycetota</taxon>
        <taxon>Actinomycetes</taxon>
        <taxon>Streptosporangiales</taxon>
        <taxon>Streptosporangiaceae</taxon>
        <taxon>Streptosporangium</taxon>
    </lineage>
</organism>
<evidence type="ECO:0000259" key="10">
    <source>
        <dbReference type="PROSITE" id="PS51779"/>
    </source>
</evidence>
<evidence type="ECO:0000256" key="8">
    <source>
        <dbReference type="HAMAP-Rule" id="MF_00911"/>
    </source>
</evidence>
<dbReference type="Proteomes" id="UP000242427">
    <property type="component" value="Unassembled WGS sequence"/>
</dbReference>
<name>A0A9X7PF85_9ACTN</name>
<keyword evidence="7 8" id="KW-0131">Cell cycle</keyword>
<keyword evidence="6 8" id="KW-0472">Membrane</keyword>
<protein>
    <recommendedName>
        <fullName evidence="8">Cell division protein FtsQ</fullName>
    </recommendedName>
</protein>
<feature type="compositionally biased region" description="Low complexity" evidence="9">
    <location>
        <begin position="25"/>
        <end position="46"/>
    </location>
</feature>
<evidence type="ECO:0000313" key="12">
    <source>
        <dbReference type="Proteomes" id="UP000242427"/>
    </source>
</evidence>
<accession>A0A9X7PF85</accession>
<dbReference type="InterPro" id="IPR013685">
    <property type="entry name" value="POTRA_FtsQ_type"/>
</dbReference>
<keyword evidence="3 8" id="KW-0132">Cell division</keyword>